<dbReference type="AlphaFoldDB" id="A0A9W6YGT6"/>
<reference evidence="1" key="1">
    <citation type="submission" date="2023-04" db="EMBL/GenBank/DDBJ databases">
        <title>Phytophthora fragariaefolia NBRC 109709.</title>
        <authorList>
            <person name="Ichikawa N."/>
            <person name="Sato H."/>
            <person name="Tonouchi N."/>
        </authorList>
    </citation>
    <scope>NUCLEOTIDE SEQUENCE</scope>
    <source>
        <strain evidence="1">NBRC 109709</strain>
    </source>
</reference>
<dbReference type="OrthoDB" id="119269at2759"/>
<organism evidence="1 2">
    <name type="scientific">Phytophthora fragariaefolia</name>
    <dbReference type="NCBI Taxonomy" id="1490495"/>
    <lineage>
        <taxon>Eukaryota</taxon>
        <taxon>Sar</taxon>
        <taxon>Stramenopiles</taxon>
        <taxon>Oomycota</taxon>
        <taxon>Peronosporomycetes</taxon>
        <taxon>Peronosporales</taxon>
        <taxon>Peronosporaceae</taxon>
        <taxon>Phytophthora</taxon>
    </lineage>
</organism>
<comment type="caution">
    <text evidence="1">The sequence shown here is derived from an EMBL/GenBank/DDBJ whole genome shotgun (WGS) entry which is preliminary data.</text>
</comment>
<sequence length="93" mass="10287">MSKKKKVVVPKNFGTVPFTLDASDLALAKSFGLLREDTPMNILSPQDDNFGVAQDDKCNIGDDFYQTQKAIQQRCIQFAPRAGFQLIVQCSSS</sequence>
<evidence type="ECO:0000313" key="2">
    <source>
        <dbReference type="Proteomes" id="UP001165121"/>
    </source>
</evidence>
<name>A0A9W6YGT6_9STRA</name>
<proteinExistence type="predicted"/>
<evidence type="ECO:0000313" key="1">
    <source>
        <dbReference type="EMBL" id="GMF63891.1"/>
    </source>
</evidence>
<accession>A0A9W6YGT6</accession>
<gene>
    <name evidence="1" type="ORF">Pfra01_002787600</name>
</gene>
<dbReference type="Proteomes" id="UP001165121">
    <property type="component" value="Unassembled WGS sequence"/>
</dbReference>
<protein>
    <submittedName>
        <fullName evidence="1">Unnamed protein product</fullName>
    </submittedName>
</protein>
<keyword evidence="2" id="KW-1185">Reference proteome</keyword>
<dbReference type="EMBL" id="BSXT01007531">
    <property type="protein sequence ID" value="GMF63891.1"/>
    <property type="molecule type" value="Genomic_DNA"/>
</dbReference>